<dbReference type="Proteomes" id="UP001589535">
    <property type="component" value="Unassembled WGS sequence"/>
</dbReference>
<feature type="domain" description="Peptidase C14 caspase" evidence="2">
    <location>
        <begin position="13"/>
        <end position="143"/>
    </location>
</feature>
<name>A0ABV5UD74_9PSEU</name>
<proteinExistence type="predicted"/>
<evidence type="ECO:0000259" key="2">
    <source>
        <dbReference type="Pfam" id="PF00656"/>
    </source>
</evidence>
<sequence>MRLGDATTSRIALIGTSTYADGSLADVPAIANNLAALKEIFVDPELGGMPRAAVAMLLDPETPAQLDEWLEPIVREAEDLLLVYYAGHGRVGEDEELYLTVASSDENRIHRTGVPFAWIKRAFLDSPAKTRILVLDCCHSGQAMTRLGRLGGGGVTAALNQVDIEGTHVLTASGPSQAARVLDGAEFTAFTDVFLQLLRGGVIGGPEFLTCSYLFPYLHNLLVRAGLPKPHQQTKDTAGHLALVRNAAFTSGTAPELRLPTATGEPVRVDAATSRENYVPARESLKELRRRSPRFIPRHYDRLAAAYYDEGYETDSELVLMEKEHQRYAARADSLLVAGPVVRAWSWILRSFVGYGYRPARALNWLLFVVVMGTIFFVAQPPPHSISEDSITWNPLVFTADLALPIIDLGQDGKWTFIEGTSQWVVTLINAFGWLVFGSILACLPRALRRR</sequence>
<keyword evidence="1" id="KW-1133">Transmembrane helix</keyword>
<protein>
    <submittedName>
        <fullName evidence="3">Caspase domain-containing protein</fullName>
    </submittedName>
</protein>
<dbReference type="Pfam" id="PF00656">
    <property type="entry name" value="Peptidase_C14"/>
    <property type="match status" value="1"/>
</dbReference>
<accession>A0ABV5UD74</accession>
<dbReference type="EMBL" id="JBHMBK010000028">
    <property type="protein sequence ID" value="MFB9688650.1"/>
    <property type="molecule type" value="Genomic_DNA"/>
</dbReference>
<evidence type="ECO:0000313" key="3">
    <source>
        <dbReference type="EMBL" id="MFB9688650.1"/>
    </source>
</evidence>
<dbReference type="RefSeq" id="WP_378201033.1">
    <property type="nucleotide sequence ID" value="NZ_JBHMBK010000028.1"/>
</dbReference>
<evidence type="ECO:0000313" key="4">
    <source>
        <dbReference type="Proteomes" id="UP001589535"/>
    </source>
</evidence>
<keyword evidence="1" id="KW-0472">Membrane</keyword>
<dbReference type="InterPro" id="IPR011600">
    <property type="entry name" value="Pept_C14_caspase"/>
</dbReference>
<dbReference type="SUPFAM" id="SSF52129">
    <property type="entry name" value="Caspase-like"/>
    <property type="match status" value="1"/>
</dbReference>
<keyword evidence="1" id="KW-0812">Transmembrane</keyword>
<dbReference type="Gene3D" id="3.40.50.1460">
    <property type="match status" value="1"/>
</dbReference>
<dbReference type="NCBIfam" id="NF047832">
    <property type="entry name" value="caspase_w_EACC1"/>
    <property type="match status" value="1"/>
</dbReference>
<feature type="transmembrane region" description="Helical" evidence="1">
    <location>
        <begin position="362"/>
        <end position="379"/>
    </location>
</feature>
<organism evidence="3 4">
    <name type="scientific">Amycolatopsis plumensis</name>
    <dbReference type="NCBI Taxonomy" id="236508"/>
    <lineage>
        <taxon>Bacteria</taxon>
        <taxon>Bacillati</taxon>
        <taxon>Actinomycetota</taxon>
        <taxon>Actinomycetes</taxon>
        <taxon>Pseudonocardiales</taxon>
        <taxon>Pseudonocardiaceae</taxon>
        <taxon>Amycolatopsis</taxon>
    </lineage>
</organism>
<comment type="caution">
    <text evidence="3">The sequence shown here is derived from an EMBL/GenBank/DDBJ whole genome shotgun (WGS) entry which is preliminary data.</text>
</comment>
<keyword evidence="4" id="KW-1185">Reference proteome</keyword>
<feature type="transmembrane region" description="Helical" evidence="1">
    <location>
        <begin position="424"/>
        <end position="444"/>
    </location>
</feature>
<reference evidence="3 4" key="1">
    <citation type="submission" date="2024-09" db="EMBL/GenBank/DDBJ databases">
        <authorList>
            <person name="Sun Q."/>
            <person name="Mori K."/>
        </authorList>
    </citation>
    <scope>NUCLEOTIDE SEQUENCE [LARGE SCALE GENOMIC DNA]</scope>
    <source>
        <strain evidence="3 4">JCM 13852</strain>
    </source>
</reference>
<gene>
    <name evidence="3" type="ORF">ACFFTO_31125</name>
</gene>
<dbReference type="InterPro" id="IPR029030">
    <property type="entry name" value="Caspase-like_dom_sf"/>
</dbReference>
<evidence type="ECO:0000256" key="1">
    <source>
        <dbReference type="SAM" id="Phobius"/>
    </source>
</evidence>